<reference evidence="1" key="1">
    <citation type="submission" date="2022-10" db="EMBL/GenBank/DDBJ databases">
        <title>Complete Genome of Trichothecium roseum strain YXFP-22015, a Plant Pathogen Isolated from Citrus.</title>
        <authorList>
            <person name="Wang Y."/>
            <person name="Zhu L."/>
        </authorList>
    </citation>
    <scope>NUCLEOTIDE SEQUENCE</scope>
    <source>
        <strain evidence="1">YXFP-22015</strain>
    </source>
</reference>
<organism evidence="1 2">
    <name type="scientific">Trichothecium roseum</name>
    <dbReference type="NCBI Taxonomy" id="47278"/>
    <lineage>
        <taxon>Eukaryota</taxon>
        <taxon>Fungi</taxon>
        <taxon>Dikarya</taxon>
        <taxon>Ascomycota</taxon>
        <taxon>Pezizomycotina</taxon>
        <taxon>Sordariomycetes</taxon>
        <taxon>Hypocreomycetidae</taxon>
        <taxon>Hypocreales</taxon>
        <taxon>Hypocreales incertae sedis</taxon>
        <taxon>Trichothecium</taxon>
    </lineage>
</organism>
<dbReference type="EMBL" id="CM047943">
    <property type="protein sequence ID" value="KAI9899942.1"/>
    <property type="molecule type" value="Genomic_DNA"/>
</dbReference>
<comment type="caution">
    <text evidence="1">The sequence shown here is derived from an EMBL/GenBank/DDBJ whole genome shotgun (WGS) entry which is preliminary data.</text>
</comment>
<sequence length="532" mass="58750">MRYLQGWYDNPCTRDVSTWAAIQMVTAVGLRTPVPGQDPKDRFFEKIQWADSCLRNAQSVVSELVTRDDDLMGVQVLLALVSMFLNSSDPRPAAVLIATAIRLAHRMQLHSKAAMQSYSPDERKQRSRVFWMAYALDKDISLRGRTPSIQSDADIDIPLPPLMPEDGAGIIWTRDGRSSFNHFRMRVELAHLEGKIYDVLCSNRATKLTAAERRVRSAAIHDELVAWYARVPEVFRVEHVRSTVGEIELICMVKLHHAYLLAQIATHGTWSRDGEWVRRVSSANRAAILDFALGIGSRQSKECMQSPESHGRDGWQACVELSRACMKLFQESTPTECLIWQCSCAYFSALIIILANIILHPSHSCVALDQHLATNAMTLMDRFIEVVTGKLFKTLQKVIWDLNTTADRAVKAIQSKEKAQQQQQQQQAAAAGGPDPNAVPSVFGGEEDEEDDEGGFLAEAMDPTSASDVFGGHDLVLADFPDHDGPDFLAGYTGPLPQGLDAFLSGGDDGGGGVGSWAHLEASIADFGRQLN</sequence>
<name>A0ACC0V0Y9_9HYPO</name>
<proteinExistence type="predicted"/>
<gene>
    <name evidence="1" type="ORF">N3K66_004204</name>
</gene>
<evidence type="ECO:0000313" key="1">
    <source>
        <dbReference type="EMBL" id="KAI9899942.1"/>
    </source>
</evidence>
<keyword evidence="2" id="KW-1185">Reference proteome</keyword>
<dbReference type="Proteomes" id="UP001163324">
    <property type="component" value="Chromosome 4"/>
</dbReference>
<evidence type="ECO:0000313" key="2">
    <source>
        <dbReference type="Proteomes" id="UP001163324"/>
    </source>
</evidence>
<accession>A0ACC0V0Y9</accession>
<protein>
    <submittedName>
        <fullName evidence="1">Uncharacterized protein</fullName>
    </submittedName>
</protein>